<evidence type="ECO:0000256" key="5">
    <source>
        <dbReference type="ARBA" id="ARBA00023242"/>
    </source>
</evidence>
<protein>
    <submittedName>
        <fullName evidence="8">TAF6-like RNA polymerase II, p300/CBP-associated factor (PCAF)-associated factor</fullName>
    </submittedName>
</protein>
<reference evidence="8" key="2">
    <citation type="submission" date="2025-09" db="UniProtKB">
        <authorList>
            <consortium name="Ensembl"/>
        </authorList>
    </citation>
    <scope>IDENTIFICATION</scope>
</reference>
<dbReference type="Proteomes" id="UP000694388">
    <property type="component" value="Unplaced"/>
</dbReference>
<reference evidence="8" key="1">
    <citation type="submission" date="2025-08" db="UniProtKB">
        <authorList>
            <consortium name="Ensembl"/>
        </authorList>
    </citation>
    <scope>IDENTIFICATION</scope>
</reference>
<evidence type="ECO:0000256" key="2">
    <source>
        <dbReference type="ARBA" id="ARBA00007688"/>
    </source>
</evidence>
<evidence type="ECO:0000313" key="8">
    <source>
        <dbReference type="Ensembl" id="ENSEBUP00000000919.1"/>
    </source>
</evidence>
<dbReference type="GO" id="GO:0051123">
    <property type="term" value="P:RNA polymerase II preinitiation complex assembly"/>
    <property type="evidence" value="ECO:0007669"/>
    <property type="project" value="TreeGrafter"/>
</dbReference>
<evidence type="ECO:0000256" key="6">
    <source>
        <dbReference type="SAM" id="MobiDB-lite"/>
    </source>
</evidence>
<dbReference type="Pfam" id="PF07571">
    <property type="entry name" value="TAF6_C"/>
    <property type="match status" value="1"/>
</dbReference>
<comment type="subcellular location">
    <subcellularLocation>
        <location evidence="1">Nucleus</location>
    </subcellularLocation>
</comment>
<dbReference type="InterPro" id="IPR046344">
    <property type="entry name" value="TAF6_C_sf"/>
</dbReference>
<keyword evidence="5" id="KW-0539">Nucleus</keyword>
<dbReference type="GO" id="GO:0000124">
    <property type="term" value="C:SAGA complex"/>
    <property type="evidence" value="ECO:0007669"/>
    <property type="project" value="InterPro"/>
</dbReference>
<dbReference type="GO" id="GO:0005669">
    <property type="term" value="C:transcription factor TFIID complex"/>
    <property type="evidence" value="ECO:0007669"/>
    <property type="project" value="InterPro"/>
</dbReference>
<dbReference type="PANTHER" id="PTHR10221">
    <property type="entry name" value="TRANSCRIPTION INITIATION FACTOR TFIID SUBUNIT 6"/>
    <property type="match status" value="1"/>
</dbReference>
<keyword evidence="3" id="KW-0805">Transcription regulation</keyword>
<evidence type="ECO:0000256" key="4">
    <source>
        <dbReference type="ARBA" id="ARBA00023163"/>
    </source>
</evidence>
<organism evidence="8 9">
    <name type="scientific">Eptatretus burgeri</name>
    <name type="common">Inshore hagfish</name>
    <dbReference type="NCBI Taxonomy" id="7764"/>
    <lineage>
        <taxon>Eukaryota</taxon>
        <taxon>Metazoa</taxon>
        <taxon>Chordata</taxon>
        <taxon>Craniata</taxon>
        <taxon>Vertebrata</taxon>
        <taxon>Cyclostomata</taxon>
        <taxon>Myxini</taxon>
        <taxon>Myxiniformes</taxon>
        <taxon>Myxinidae</taxon>
        <taxon>Eptatretinae</taxon>
        <taxon>Eptatretus</taxon>
    </lineage>
</organism>
<dbReference type="AlphaFoldDB" id="A0A8C4N9A7"/>
<evidence type="ECO:0000256" key="3">
    <source>
        <dbReference type="ARBA" id="ARBA00023015"/>
    </source>
</evidence>
<dbReference type="GO" id="GO:0016251">
    <property type="term" value="F:RNA polymerase II general transcription initiation factor activity"/>
    <property type="evidence" value="ECO:0007669"/>
    <property type="project" value="InterPro"/>
</dbReference>
<dbReference type="Gene3D" id="1.25.40.770">
    <property type="entry name" value="TAF6, C-terminal HEAT repeat domain"/>
    <property type="match status" value="1"/>
</dbReference>
<dbReference type="CDD" id="cd08050">
    <property type="entry name" value="TAF6C"/>
    <property type="match status" value="1"/>
</dbReference>
<evidence type="ECO:0000256" key="1">
    <source>
        <dbReference type="ARBA" id="ARBA00004123"/>
    </source>
</evidence>
<keyword evidence="9" id="KW-1185">Reference proteome</keyword>
<dbReference type="InterPro" id="IPR011442">
    <property type="entry name" value="TAF6_C"/>
</dbReference>
<name>A0A8C4N9A7_EPTBU</name>
<evidence type="ECO:0000259" key="7">
    <source>
        <dbReference type="Pfam" id="PF07571"/>
    </source>
</evidence>
<dbReference type="InterPro" id="IPR037796">
    <property type="entry name" value="TAF6"/>
</dbReference>
<feature type="domain" description="TAF6 C-terminal HEAT repeat" evidence="7">
    <location>
        <begin position="3"/>
        <end position="174"/>
    </location>
</feature>
<feature type="region of interest" description="Disordered" evidence="6">
    <location>
        <begin position="354"/>
        <end position="392"/>
    </location>
</feature>
<dbReference type="GeneTree" id="ENSGT00640000091486"/>
<proteinExistence type="inferred from homology"/>
<keyword evidence="4" id="KW-0804">Transcription</keyword>
<sequence>MLHYYQRVTKAILGDDMQLRKIALQDLQTNAKIASLLPYFVSFVGSVKTVSHDLGQLSHLMYIVKSLLRNPYIYLGPFVHNLISSVSYCILEPLAASINPLNDHWVLRDYAALLLAEIVTLYGDTVSGLEHQVLLSLQEVLADSVRPLCSHYGAVVGLSALGWRAVEKILYPHLLSCWSNLQLVLDDCSVSNSQVKDDGHKVYGAIVVAVEKLISSKAAALSVPDGVVYMQSLEDGDISLCHNPSSNLQQNPSDFPYCTGNQSVLMLQGDASGSMGFLKETEPGISVPSPPPPLSQAYHELYELFGDSLALRFGTGGSAQGGMTKVGKMAGRNETSAKDLEKSRHVQRRVLRSIGDIELSRHSSPRGTSSRAGISGRARSRAERSGRGCPSPTVREVFQVARPMITNPTIRLRISGATTPVRNLGRSQRTQQVQTPTPAYSVSAKASHNIPFIGKMGKVFRGIPRSEFCLAVLL</sequence>
<dbReference type="PANTHER" id="PTHR10221:SF22">
    <property type="entry name" value="TAF6-LIKE RNA POLYMERASE II P300_CBP-ASSOCIATED FACTOR-ASSOCIATED FACTOR 65 KDA SUBUNIT 6L"/>
    <property type="match status" value="1"/>
</dbReference>
<comment type="similarity">
    <text evidence="2">Belongs to the TAF6 family.</text>
</comment>
<dbReference type="GO" id="GO:0046695">
    <property type="term" value="C:SLIK (SAGA-like) complex"/>
    <property type="evidence" value="ECO:0007669"/>
    <property type="project" value="InterPro"/>
</dbReference>
<feature type="compositionally biased region" description="Low complexity" evidence="6">
    <location>
        <begin position="366"/>
        <end position="377"/>
    </location>
</feature>
<accession>A0A8C4N9A7</accession>
<dbReference type="Ensembl" id="ENSEBUT00000001231.1">
    <property type="protein sequence ID" value="ENSEBUP00000000919.1"/>
    <property type="gene ID" value="ENSEBUG00000000920.1"/>
</dbReference>
<dbReference type="GO" id="GO:0003713">
    <property type="term" value="F:transcription coactivator activity"/>
    <property type="evidence" value="ECO:0007669"/>
    <property type="project" value="TreeGrafter"/>
</dbReference>
<evidence type="ECO:0000313" key="9">
    <source>
        <dbReference type="Proteomes" id="UP000694388"/>
    </source>
</evidence>